<evidence type="ECO:0000259" key="6">
    <source>
        <dbReference type="SMART" id="SM00475"/>
    </source>
</evidence>
<keyword evidence="7" id="KW-0808">Transferase</keyword>
<name>A0A150MCQ1_9BACI</name>
<dbReference type="SMART" id="SM00279">
    <property type="entry name" value="HhH2"/>
    <property type="match status" value="1"/>
</dbReference>
<dbReference type="AlphaFoldDB" id="A0A150MCQ1"/>
<dbReference type="PANTHER" id="PTHR42646">
    <property type="entry name" value="FLAP ENDONUCLEASE XNI"/>
    <property type="match status" value="1"/>
</dbReference>
<dbReference type="CDD" id="cd09859">
    <property type="entry name" value="PIN_53EXO"/>
    <property type="match status" value="1"/>
</dbReference>
<dbReference type="RefSeq" id="WP_061568095.1">
    <property type="nucleotide sequence ID" value="NZ_LQYT01000012.1"/>
</dbReference>
<evidence type="ECO:0000256" key="4">
    <source>
        <dbReference type="ARBA" id="ARBA00049957"/>
    </source>
</evidence>
<dbReference type="Pfam" id="PF02739">
    <property type="entry name" value="5_3_exonuc_N"/>
    <property type="match status" value="1"/>
</dbReference>
<dbReference type="InterPro" id="IPR020046">
    <property type="entry name" value="5-3_exonucl_a-hlix_arch_N"/>
</dbReference>
<dbReference type="GO" id="GO:0016779">
    <property type="term" value="F:nucleotidyltransferase activity"/>
    <property type="evidence" value="ECO:0007669"/>
    <property type="project" value="UniProtKB-KW"/>
</dbReference>
<dbReference type="SMART" id="SM00475">
    <property type="entry name" value="53EXOc"/>
    <property type="match status" value="1"/>
</dbReference>
<evidence type="ECO:0000256" key="2">
    <source>
        <dbReference type="ARBA" id="ARBA00022801"/>
    </source>
</evidence>
<evidence type="ECO:0000256" key="1">
    <source>
        <dbReference type="ARBA" id="ARBA00022722"/>
    </source>
</evidence>
<dbReference type="InterPro" id="IPR002421">
    <property type="entry name" value="5-3_exonuclease"/>
</dbReference>
<keyword evidence="2" id="KW-0378">Hydrolase</keyword>
<feature type="domain" description="5'-3' exonuclease" evidence="6">
    <location>
        <begin position="4"/>
        <end position="265"/>
    </location>
</feature>
<dbReference type="EMBL" id="LQYT01000012">
    <property type="protein sequence ID" value="KYD22253.1"/>
    <property type="molecule type" value="Genomic_DNA"/>
</dbReference>
<comment type="caution">
    <text evidence="7">The sequence shown here is derived from an EMBL/GenBank/DDBJ whole genome shotgun (WGS) entry which is preliminary data.</text>
</comment>
<dbReference type="Gene3D" id="1.10.150.20">
    <property type="entry name" value="5' to 3' exonuclease, C-terminal subdomain"/>
    <property type="match status" value="1"/>
</dbReference>
<dbReference type="Pfam" id="PF01367">
    <property type="entry name" value="5_3_exonuc"/>
    <property type="match status" value="1"/>
</dbReference>
<dbReference type="InterPro" id="IPR008918">
    <property type="entry name" value="HhH2"/>
</dbReference>
<comment type="function">
    <text evidence="4">5'-3' exonuclease acting preferentially on double-stranded DNA.</text>
</comment>
<dbReference type="PATRIC" id="fig|301148.3.peg.691"/>
<organism evidence="7 8">
    <name type="scientific">Caldibacillus debilis</name>
    <dbReference type="NCBI Taxonomy" id="301148"/>
    <lineage>
        <taxon>Bacteria</taxon>
        <taxon>Bacillati</taxon>
        <taxon>Bacillota</taxon>
        <taxon>Bacilli</taxon>
        <taxon>Bacillales</taxon>
        <taxon>Bacillaceae</taxon>
        <taxon>Caldibacillus</taxon>
    </lineage>
</organism>
<dbReference type="OrthoDB" id="9806424at2"/>
<dbReference type="FunFam" id="1.10.150.20:FF:000003">
    <property type="entry name" value="DNA polymerase I"/>
    <property type="match status" value="1"/>
</dbReference>
<protein>
    <recommendedName>
        <fullName evidence="5">5'-3' exonuclease</fullName>
    </recommendedName>
</protein>
<keyword evidence="7" id="KW-0548">Nucleotidyltransferase</keyword>
<dbReference type="SUPFAM" id="SSF88723">
    <property type="entry name" value="PIN domain-like"/>
    <property type="match status" value="1"/>
</dbReference>
<evidence type="ECO:0000313" key="7">
    <source>
        <dbReference type="EMBL" id="KYD22253.1"/>
    </source>
</evidence>
<evidence type="ECO:0000256" key="5">
    <source>
        <dbReference type="ARBA" id="ARBA00050026"/>
    </source>
</evidence>
<dbReference type="SUPFAM" id="SSF47807">
    <property type="entry name" value="5' to 3' exonuclease, C-terminal subdomain"/>
    <property type="match status" value="1"/>
</dbReference>
<dbReference type="GO" id="GO:0003677">
    <property type="term" value="F:DNA binding"/>
    <property type="evidence" value="ECO:0007669"/>
    <property type="project" value="UniProtKB-KW"/>
</dbReference>
<evidence type="ECO:0000313" key="8">
    <source>
        <dbReference type="Proteomes" id="UP000075683"/>
    </source>
</evidence>
<dbReference type="STRING" id="301148.B4135_1383"/>
<gene>
    <name evidence="7" type="ORF">B4135_1383</name>
</gene>
<evidence type="ECO:0000256" key="3">
    <source>
        <dbReference type="ARBA" id="ARBA00023125"/>
    </source>
</evidence>
<keyword evidence="3" id="KW-0238">DNA-binding</keyword>
<dbReference type="InterPro" id="IPR029060">
    <property type="entry name" value="PIN-like_dom_sf"/>
</dbReference>
<dbReference type="GO" id="GO:0017108">
    <property type="term" value="F:5'-flap endonuclease activity"/>
    <property type="evidence" value="ECO:0007669"/>
    <property type="project" value="InterPro"/>
</dbReference>
<keyword evidence="1" id="KW-0540">Nuclease</keyword>
<dbReference type="Gene3D" id="3.40.50.1010">
    <property type="entry name" value="5'-nuclease"/>
    <property type="match status" value="1"/>
</dbReference>
<dbReference type="InterPro" id="IPR020045">
    <property type="entry name" value="DNA_polI_H3TH"/>
</dbReference>
<reference evidence="7 8" key="1">
    <citation type="submission" date="2016-01" db="EMBL/GenBank/DDBJ databases">
        <title>Draft Genome Sequences of Seven Thermophilic Sporeformers Isolated from Foods.</title>
        <authorList>
            <person name="Berendsen E.M."/>
            <person name="Wells-Bennik M.H."/>
            <person name="Krawcyk A.O."/>
            <person name="De Jong A."/>
            <person name="Holsappel S."/>
            <person name="Eijlander R.T."/>
            <person name="Kuipers O.P."/>
        </authorList>
    </citation>
    <scope>NUCLEOTIDE SEQUENCE [LARGE SCALE GENOMIC DNA]</scope>
    <source>
        <strain evidence="7 8">B4135</strain>
    </source>
</reference>
<dbReference type="InterPro" id="IPR038969">
    <property type="entry name" value="FEN"/>
</dbReference>
<dbReference type="GO" id="GO:0033567">
    <property type="term" value="P:DNA replication, Okazaki fragment processing"/>
    <property type="evidence" value="ECO:0007669"/>
    <property type="project" value="InterPro"/>
</dbReference>
<dbReference type="CDD" id="cd09898">
    <property type="entry name" value="H3TH_53EXO"/>
    <property type="match status" value="1"/>
</dbReference>
<proteinExistence type="predicted"/>
<sequence length="295" mass="32788">MEKSRFLLVDGMALLFRSYYATSVTGQFMVNGKGIPTNGVQGMLKHFFLALQTFRPTHTAVCWDMGSRTFRSELYPAYKSNRPEPPEQLIPQFDLAKTVMDALNVPNIGIEGYEADDVIGTLAKRHCRDLEILILTGDRDILQLIGGNISVALLKKGFGNYQVYSEETFIREMGIPPAALADVKALMGDPADHYPGVKGIGEKTALKLVQQFSSVQGLLENLDKVAKGVRAKIERDREMLLLCRKLAEIRCDAPVHCPLSEAKIRIDWQKASAVFLEHGFTGFGRFLRYGEASSA</sequence>
<dbReference type="GO" id="GO:0008409">
    <property type="term" value="F:5'-3' exonuclease activity"/>
    <property type="evidence" value="ECO:0007669"/>
    <property type="project" value="InterPro"/>
</dbReference>
<dbReference type="Proteomes" id="UP000075683">
    <property type="component" value="Unassembled WGS sequence"/>
</dbReference>
<dbReference type="InterPro" id="IPR036279">
    <property type="entry name" value="5-3_exonuclease_C_sf"/>
</dbReference>
<accession>A0A150MCQ1</accession>
<dbReference type="PANTHER" id="PTHR42646:SF2">
    <property type="entry name" value="5'-3' EXONUCLEASE FAMILY PROTEIN"/>
    <property type="match status" value="1"/>
</dbReference>